<evidence type="ECO:0000256" key="10">
    <source>
        <dbReference type="ARBA" id="ARBA00048881"/>
    </source>
</evidence>
<feature type="domain" description="Tyrosinase copper-binding" evidence="13">
    <location>
        <begin position="325"/>
        <end position="336"/>
    </location>
</feature>
<proteinExistence type="inferred from homology"/>
<evidence type="ECO:0000256" key="11">
    <source>
        <dbReference type="SAM" id="MobiDB-lite"/>
    </source>
</evidence>
<dbReference type="GO" id="GO:0004503">
    <property type="term" value="F:tyrosinase activity"/>
    <property type="evidence" value="ECO:0007669"/>
    <property type="project" value="UniProtKB-EC"/>
</dbReference>
<comment type="catalytic activity">
    <reaction evidence="9">
        <text>2 L-dopa + O2 = 2 L-dopaquinone + 2 H2O</text>
        <dbReference type="Rhea" id="RHEA:34287"/>
        <dbReference type="ChEBI" id="CHEBI:15377"/>
        <dbReference type="ChEBI" id="CHEBI:15379"/>
        <dbReference type="ChEBI" id="CHEBI:57504"/>
        <dbReference type="ChEBI" id="CHEBI:57924"/>
        <dbReference type="EC" id="1.14.18.1"/>
    </reaction>
</comment>
<dbReference type="STRING" id="357750.A0A2S6BYK8"/>
<dbReference type="EC" id="1.14.18.1" evidence="3"/>
<comment type="cofactor">
    <cofactor evidence="1">
        <name>Cu(2+)</name>
        <dbReference type="ChEBI" id="CHEBI:29036"/>
    </cofactor>
</comment>
<comment type="caution">
    <text evidence="14">The sequence shown here is derived from an EMBL/GenBank/DDBJ whole genome shotgun (WGS) entry which is preliminary data.</text>
</comment>
<sequence>MRTKSPLCLLWLIFLTGATSLHNHGIEQLSRREQSTSPKRQDIGSAHYPVTGVQNAGTPPRLEIRQLQQRPDLFNIFLLGLARFHATPQDDKLSYYQMCAIHGRPYGMWDNVPPANGTEGNGYCVHVSNLLLPWHRPYLALFEQLLFHHMTACAEEFPTGPLRQRYTRAATQVRLPYWDWAVASSNGSVYPDIVQQPRASVVKPNGTTTIDNPLYSYKFHPVSYKDMEFDPFASWNDTKRYPTAWASRARSQNNLIGPMLDTQLASFANRVYNLLTFYDNFTQFSNEAWYGREQNIDSIEALHDAIHAITGQQGHMTYLDYSAYDPIFWLHHVNLDRLFAIWQILHPNSYVEPMAALSSTYTITKGSVQDADSPLEPFSKDAKGTKWTSNTVKDTRIFGYTYPETSKGDRADARAAINRLYGSGYNGGGLIGVRDAPVTTRKMSATAGFLVDGRQRHYAANLVSDKHALNGSYAIHVFVGAFDDSDPSSWPTSPNLAGTHATFGSLRANEDVARKPLVTGGTIPLTNILISKVGSGDLPSLKEDDVARYLESNLQWRVAKFDGEPVPAEEVSGLEVVVTLSEITPAASDQDAPTREAFKKLTRITKGKVGGS</sequence>
<dbReference type="InterPro" id="IPR002227">
    <property type="entry name" value="Tyrosinase_Cu-bd"/>
</dbReference>
<keyword evidence="15" id="KW-1185">Reference proteome</keyword>
<keyword evidence="5" id="KW-0560">Oxidoreductase</keyword>
<dbReference type="InterPro" id="IPR050316">
    <property type="entry name" value="Tyrosinase/Hemocyanin"/>
</dbReference>
<dbReference type="GO" id="GO:0046872">
    <property type="term" value="F:metal ion binding"/>
    <property type="evidence" value="ECO:0007669"/>
    <property type="project" value="UniProtKB-KW"/>
</dbReference>
<name>A0A2S6BYK8_9PEZI</name>
<evidence type="ECO:0000256" key="8">
    <source>
        <dbReference type="ARBA" id="ARBA00023101"/>
    </source>
</evidence>
<dbReference type="PANTHER" id="PTHR11474:SF76">
    <property type="entry name" value="SHKT DOMAIN-CONTAINING PROTEIN"/>
    <property type="match status" value="1"/>
</dbReference>
<keyword evidence="7" id="KW-0503">Monooxygenase</keyword>
<dbReference type="InterPro" id="IPR041640">
    <property type="entry name" value="Tyrosinase_C"/>
</dbReference>
<evidence type="ECO:0000256" key="1">
    <source>
        <dbReference type="ARBA" id="ARBA00001973"/>
    </source>
</evidence>
<dbReference type="GO" id="GO:0042438">
    <property type="term" value="P:melanin biosynthetic process"/>
    <property type="evidence" value="ECO:0007669"/>
    <property type="project" value="UniProtKB-KW"/>
</dbReference>
<keyword evidence="4" id="KW-0479">Metal-binding</keyword>
<dbReference type="Pfam" id="PF18132">
    <property type="entry name" value="Tyrosinase_C"/>
    <property type="match status" value="1"/>
</dbReference>
<dbReference type="Gene3D" id="2.60.310.20">
    <property type="match status" value="1"/>
</dbReference>
<feature type="signal peptide" evidence="12">
    <location>
        <begin position="1"/>
        <end position="20"/>
    </location>
</feature>
<evidence type="ECO:0000256" key="6">
    <source>
        <dbReference type="ARBA" id="ARBA00023008"/>
    </source>
</evidence>
<dbReference type="EMBL" id="PNEN01001686">
    <property type="protein sequence ID" value="PPJ52558.1"/>
    <property type="molecule type" value="Genomic_DNA"/>
</dbReference>
<comment type="catalytic activity">
    <reaction evidence="10">
        <text>L-tyrosine + O2 = L-dopaquinone + H2O</text>
        <dbReference type="Rhea" id="RHEA:18117"/>
        <dbReference type="ChEBI" id="CHEBI:15377"/>
        <dbReference type="ChEBI" id="CHEBI:15379"/>
        <dbReference type="ChEBI" id="CHEBI:57924"/>
        <dbReference type="ChEBI" id="CHEBI:58315"/>
        <dbReference type="EC" id="1.14.18.1"/>
    </reaction>
</comment>
<dbReference type="PRINTS" id="PR00092">
    <property type="entry name" value="TYROSINASE"/>
</dbReference>
<dbReference type="Proteomes" id="UP000237631">
    <property type="component" value="Unassembled WGS sequence"/>
</dbReference>
<evidence type="ECO:0000256" key="9">
    <source>
        <dbReference type="ARBA" id="ARBA00048233"/>
    </source>
</evidence>
<keyword evidence="8" id="KW-0470">Melanin biosynthesis</keyword>
<evidence type="ECO:0000256" key="7">
    <source>
        <dbReference type="ARBA" id="ARBA00023033"/>
    </source>
</evidence>
<dbReference type="InterPro" id="IPR008922">
    <property type="entry name" value="Di-copper_centre_dom_sf"/>
</dbReference>
<dbReference type="PROSITE" id="PS00498">
    <property type="entry name" value="TYROSINASE_2"/>
    <property type="match status" value="1"/>
</dbReference>
<evidence type="ECO:0000313" key="14">
    <source>
        <dbReference type="EMBL" id="PPJ52558.1"/>
    </source>
</evidence>
<reference evidence="15" key="1">
    <citation type="journal article" date="2017" name="bioRxiv">
        <title>Conservation of a gene cluster reveals novel cercosporin biosynthetic mechanisms and extends production to the genus Colletotrichum.</title>
        <authorList>
            <person name="de Jonge R."/>
            <person name="Ebert M.K."/>
            <person name="Huitt-Roehl C.R."/>
            <person name="Pal P."/>
            <person name="Suttle J.C."/>
            <person name="Spanner R.E."/>
            <person name="Neubauer J.D."/>
            <person name="Jurick W.M.II."/>
            <person name="Stott K.A."/>
            <person name="Secor G.A."/>
            <person name="Thomma B.P.H.J."/>
            <person name="Van de Peer Y."/>
            <person name="Townsend C.A."/>
            <person name="Bolton M.D."/>
        </authorList>
    </citation>
    <scope>NUCLEOTIDE SEQUENCE [LARGE SCALE GENOMIC DNA]</scope>
    <source>
        <strain evidence="15">CBS538.71</strain>
    </source>
</reference>
<gene>
    <name evidence="14" type="ORF">CBER1_11027</name>
</gene>
<dbReference type="OrthoDB" id="6132182at2759"/>
<organism evidence="14 15">
    <name type="scientific">Cercospora berteroae</name>
    <dbReference type="NCBI Taxonomy" id="357750"/>
    <lineage>
        <taxon>Eukaryota</taxon>
        <taxon>Fungi</taxon>
        <taxon>Dikarya</taxon>
        <taxon>Ascomycota</taxon>
        <taxon>Pezizomycotina</taxon>
        <taxon>Dothideomycetes</taxon>
        <taxon>Dothideomycetidae</taxon>
        <taxon>Mycosphaerellales</taxon>
        <taxon>Mycosphaerellaceae</taxon>
        <taxon>Cercospora</taxon>
    </lineage>
</organism>
<protein>
    <recommendedName>
        <fullName evidence="3">tyrosinase</fullName>
        <ecNumber evidence="3">1.14.18.1</ecNumber>
    </recommendedName>
</protein>
<dbReference type="AlphaFoldDB" id="A0A2S6BYK8"/>
<dbReference type="PANTHER" id="PTHR11474">
    <property type="entry name" value="TYROSINASE FAMILY MEMBER"/>
    <property type="match status" value="1"/>
</dbReference>
<evidence type="ECO:0000259" key="13">
    <source>
        <dbReference type="PROSITE" id="PS00498"/>
    </source>
</evidence>
<evidence type="ECO:0000256" key="12">
    <source>
        <dbReference type="SAM" id="SignalP"/>
    </source>
</evidence>
<dbReference type="SUPFAM" id="SSF48056">
    <property type="entry name" value="Di-copper centre-containing domain"/>
    <property type="match status" value="1"/>
</dbReference>
<evidence type="ECO:0000313" key="15">
    <source>
        <dbReference type="Proteomes" id="UP000237631"/>
    </source>
</evidence>
<evidence type="ECO:0000256" key="4">
    <source>
        <dbReference type="ARBA" id="ARBA00022723"/>
    </source>
</evidence>
<accession>A0A2S6BYK8</accession>
<evidence type="ECO:0000256" key="2">
    <source>
        <dbReference type="ARBA" id="ARBA00009928"/>
    </source>
</evidence>
<evidence type="ECO:0000256" key="5">
    <source>
        <dbReference type="ARBA" id="ARBA00023002"/>
    </source>
</evidence>
<feature type="region of interest" description="Disordered" evidence="11">
    <location>
        <begin position="26"/>
        <end position="57"/>
    </location>
</feature>
<keyword evidence="6" id="KW-0186">Copper</keyword>
<evidence type="ECO:0000256" key="3">
    <source>
        <dbReference type="ARBA" id="ARBA00011906"/>
    </source>
</evidence>
<dbReference type="Pfam" id="PF00264">
    <property type="entry name" value="Tyrosinase"/>
    <property type="match status" value="1"/>
</dbReference>
<keyword evidence="12" id="KW-0732">Signal</keyword>
<dbReference type="Gene3D" id="1.10.1280.10">
    <property type="entry name" value="Di-copper center containing domain from catechol oxidase"/>
    <property type="match status" value="1"/>
</dbReference>
<feature type="chain" id="PRO_5015679487" description="tyrosinase" evidence="12">
    <location>
        <begin position="21"/>
        <end position="612"/>
    </location>
</feature>
<comment type="similarity">
    <text evidence="2">Belongs to the tyrosinase family.</text>
</comment>
<feature type="compositionally biased region" description="Basic and acidic residues" evidence="11">
    <location>
        <begin position="29"/>
        <end position="42"/>
    </location>
</feature>